<dbReference type="InterPro" id="IPR003661">
    <property type="entry name" value="HisK_dim/P_dom"/>
</dbReference>
<evidence type="ECO:0000256" key="4">
    <source>
        <dbReference type="ARBA" id="ARBA00022679"/>
    </source>
</evidence>
<keyword evidence="3" id="KW-0597">Phosphoprotein</keyword>
<evidence type="ECO:0000259" key="8">
    <source>
        <dbReference type="PROSITE" id="PS50109"/>
    </source>
</evidence>
<dbReference type="Gene3D" id="3.30.565.10">
    <property type="entry name" value="Histidine kinase-like ATPase, C-terminal domain"/>
    <property type="match status" value="1"/>
</dbReference>
<keyword evidence="10" id="KW-1185">Reference proteome</keyword>
<dbReference type="InterPro" id="IPR036097">
    <property type="entry name" value="HisK_dim/P_sf"/>
</dbReference>
<keyword evidence="6" id="KW-0902">Two-component regulatory system</keyword>
<evidence type="ECO:0000256" key="2">
    <source>
        <dbReference type="ARBA" id="ARBA00012438"/>
    </source>
</evidence>
<dbReference type="Pfam" id="PF00512">
    <property type="entry name" value="HisKA"/>
    <property type="match status" value="1"/>
</dbReference>
<evidence type="ECO:0000256" key="6">
    <source>
        <dbReference type="ARBA" id="ARBA00023012"/>
    </source>
</evidence>
<dbReference type="SUPFAM" id="SSF55874">
    <property type="entry name" value="ATPase domain of HSP90 chaperone/DNA topoisomerase II/histidine kinase"/>
    <property type="match status" value="1"/>
</dbReference>
<dbReference type="GO" id="GO:0000155">
    <property type="term" value="F:phosphorelay sensor kinase activity"/>
    <property type="evidence" value="ECO:0007669"/>
    <property type="project" value="InterPro"/>
</dbReference>
<dbReference type="CDD" id="cd00082">
    <property type="entry name" value="HisKA"/>
    <property type="match status" value="1"/>
</dbReference>
<dbReference type="InterPro" id="IPR004358">
    <property type="entry name" value="Sig_transdc_His_kin-like_C"/>
</dbReference>
<dbReference type="HOGENOM" id="CLU_000445_89_1_3"/>
<dbReference type="EC" id="2.7.13.3" evidence="2"/>
<evidence type="ECO:0000256" key="3">
    <source>
        <dbReference type="ARBA" id="ARBA00022553"/>
    </source>
</evidence>
<dbReference type="InterPro" id="IPR036890">
    <property type="entry name" value="HATPase_C_sf"/>
</dbReference>
<proteinExistence type="predicted"/>
<dbReference type="FunFam" id="3.30.565.10:FF:000006">
    <property type="entry name" value="Sensor histidine kinase WalK"/>
    <property type="match status" value="1"/>
</dbReference>
<keyword evidence="5 9" id="KW-0418">Kinase</keyword>
<dbReference type="KEGG" id="amr:AM1_1727"/>
<feature type="coiled-coil region" evidence="7">
    <location>
        <begin position="13"/>
        <end position="40"/>
    </location>
</feature>
<evidence type="ECO:0000313" key="9">
    <source>
        <dbReference type="EMBL" id="ABW26748.1"/>
    </source>
</evidence>
<dbReference type="PANTHER" id="PTHR42878">
    <property type="entry name" value="TWO-COMPONENT HISTIDINE KINASE"/>
    <property type="match status" value="1"/>
</dbReference>
<dbReference type="eggNOG" id="COG4251">
    <property type="taxonomic scope" value="Bacteria"/>
</dbReference>
<dbReference type="AlphaFoldDB" id="B0CBA9"/>
<dbReference type="GO" id="GO:0000156">
    <property type="term" value="F:phosphorelay response regulator activity"/>
    <property type="evidence" value="ECO:0007669"/>
    <property type="project" value="TreeGrafter"/>
</dbReference>
<accession>B0CBA9</accession>
<dbReference type="InterPro" id="IPR003594">
    <property type="entry name" value="HATPase_dom"/>
</dbReference>
<keyword evidence="4" id="KW-0808">Transferase</keyword>
<dbReference type="SUPFAM" id="SSF47384">
    <property type="entry name" value="Homodimeric domain of signal transducing histidine kinase"/>
    <property type="match status" value="1"/>
</dbReference>
<sequence length="281" mass="31437">MLVIIVGYAQAVLIRQEKAKQEAEAKLAEESEALARSNEALLRSNKELEQFAYVASHDLQEPLRKIEAFGDRLQTKCRDDLSDRGKDYVDRMQKAAGRMRQLVQNLLAFSRVTSKSQPFTEVDLNEVVGSVLDDLEIRIQETEAQVEVTALPTIDAEPMQIRQLFQNLISNALKFRQPDQPLCITIGGQSVNESTETESLYQISVEDNGIGFEQKYTDRIFRVFQRLHSRNEYDGTGIGLAVCAKIAEHHGGTITAESSPGQGATFFITLPLTQTSMEPQS</sequence>
<protein>
    <recommendedName>
        <fullName evidence="2">histidine kinase</fullName>
        <ecNumber evidence="2">2.7.13.3</ecNumber>
    </recommendedName>
</protein>
<reference evidence="9 10" key="1">
    <citation type="journal article" date="2008" name="Proc. Natl. Acad. Sci. U.S.A.">
        <title>Niche adaptation and genome expansion in the chlorophyll d-producing cyanobacterium Acaryochloris marina.</title>
        <authorList>
            <person name="Swingley W.D."/>
            <person name="Chen M."/>
            <person name="Cheung P.C."/>
            <person name="Conrad A.L."/>
            <person name="Dejesa L.C."/>
            <person name="Hao J."/>
            <person name="Honchak B.M."/>
            <person name="Karbach L.E."/>
            <person name="Kurdoglu A."/>
            <person name="Lahiri S."/>
            <person name="Mastrian S.D."/>
            <person name="Miyashita H."/>
            <person name="Page L."/>
            <person name="Ramakrishna P."/>
            <person name="Satoh S."/>
            <person name="Sattley W.M."/>
            <person name="Shimada Y."/>
            <person name="Taylor H.L."/>
            <person name="Tomo T."/>
            <person name="Tsuchiya T."/>
            <person name="Wang Z.T."/>
            <person name="Raymond J."/>
            <person name="Mimuro M."/>
            <person name="Blankenship R.E."/>
            <person name="Touchman J.W."/>
        </authorList>
    </citation>
    <scope>NUCLEOTIDE SEQUENCE [LARGE SCALE GENOMIC DNA]</scope>
    <source>
        <strain evidence="10">MBIC 11017</strain>
    </source>
</reference>
<evidence type="ECO:0000256" key="5">
    <source>
        <dbReference type="ARBA" id="ARBA00022777"/>
    </source>
</evidence>
<gene>
    <name evidence="9" type="ordered locus">AM1_1727</name>
</gene>
<dbReference type="Gene3D" id="1.10.287.130">
    <property type="match status" value="1"/>
</dbReference>
<dbReference type="SMART" id="SM00388">
    <property type="entry name" value="HisKA"/>
    <property type="match status" value="1"/>
</dbReference>
<dbReference type="PRINTS" id="PR00344">
    <property type="entry name" value="BCTRLSENSOR"/>
</dbReference>
<evidence type="ECO:0000313" key="10">
    <source>
        <dbReference type="Proteomes" id="UP000000268"/>
    </source>
</evidence>
<keyword evidence="7" id="KW-0175">Coiled coil</keyword>
<dbReference type="Pfam" id="PF02518">
    <property type="entry name" value="HATPase_c"/>
    <property type="match status" value="1"/>
</dbReference>
<dbReference type="SMART" id="SM00387">
    <property type="entry name" value="HATPase_c"/>
    <property type="match status" value="1"/>
</dbReference>
<name>B0CBA9_ACAM1</name>
<dbReference type="PROSITE" id="PS50109">
    <property type="entry name" value="HIS_KIN"/>
    <property type="match status" value="1"/>
</dbReference>
<dbReference type="PANTHER" id="PTHR42878:SF15">
    <property type="entry name" value="BACTERIOPHYTOCHROME"/>
    <property type="match status" value="1"/>
</dbReference>
<evidence type="ECO:0000256" key="1">
    <source>
        <dbReference type="ARBA" id="ARBA00000085"/>
    </source>
</evidence>
<dbReference type="GO" id="GO:0007234">
    <property type="term" value="P:osmosensory signaling via phosphorelay pathway"/>
    <property type="evidence" value="ECO:0007669"/>
    <property type="project" value="TreeGrafter"/>
</dbReference>
<dbReference type="GO" id="GO:0030295">
    <property type="term" value="F:protein kinase activator activity"/>
    <property type="evidence" value="ECO:0007669"/>
    <property type="project" value="TreeGrafter"/>
</dbReference>
<dbReference type="InterPro" id="IPR050351">
    <property type="entry name" value="BphY/WalK/GraS-like"/>
</dbReference>
<feature type="domain" description="Histidine kinase" evidence="8">
    <location>
        <begin position="54"/>
        <end position="274"/>
    </location>
</feature>
<comment type="catalytic activity">
    <reaction evidence="1">
        <text>ATP + protein L-histidine = ADP + protein N-phospho-L-histidine.</text>
        <dbReference type="EC" id="2.7.13.3"/>
    </reaction>
</comment>
<organism evidence="9 10">
    <name type="scientific">Acaryochloris marina (strain MBIC 11017)</name>
    <dbReference type="NCBI Taxonomy" id="329726"/>
    <lineage>
        <taxon>Bacteria</taxon>
        <taxon>Bacillati</taxon>
        <taxon>Cyanobacteriota</taxon>
        <taxon>Cyanophyceae</taxon>
        <taxon>Acaryochloridales</taxon>
        <taxon>Acaryochloridaceae</taxon>
        <taxon>Acaryochloris</taxon>
    </lineage>
</organism>
<dbReference type="Proteomes" id="UP000000268">
    <property type="component" value="Chromosome"/>
</dbReference>
<dbReference type="InterPro" id="IPR005467">
    <property type="entry name" value="His_kinase_dom"/>
</dbReference>
<evidence type="ECO:0000256" key="7">
    <source>
        <dbReference type="SAM" id="Coils"/>
    </source>
</evidence>
<dbReference type="EMBL" id="CP000828">
    <property type="protein sequence ID" value="ABW26748.1"/>
    <property type="molecule type" value="Genomic_DNA"/>
</dbReference>
<dbReference type="STRING" id="329726.AM1_1727"/>